<dbReference type="Pfam" id="PF09670">
    <property type="entry name" value="Cas_Cas02710"/>
    <property type="match status" value="1"/>
</dbReference>
<dbReference type="InterPro" id="IPR054008">
    <property type="entry name" value="Csm6_6H"/>
</dbReference>
<gene>
    <name evidence="2" type="ORF">ENS29_14620</name>
</gene>
<dbReference type="EMBL" id="DSUH01000334">
    <property type="protein sequence ID" value="HGU34057.1"/>
    <property type="molecule type" value="Genomic_DNA"/>
</dbReference>
<sequence length="417" mass="46608">MNAMKAMIISVGGSPEPIVTSLLKHRPDFVCFFATQKSMDLIGGIKEKTKEHSIVFDDCKVIADDENDLVHCYTKACECAARCEQRQFAAADIHVDYTGGTKSMTAALTLATIAKGYGFSYVGGAMRTKDGLGTVVSGTEIIHEGISPAQLFALEDKQRLAVLISHYQYEAAVAVLQHLPAVMLPADREIAKGLIQVLEGYHAWDAFQHTSASKLLSGGIKHLDICCKFSSSAPLLPFYKRCQENLAILQRIQEATRGFKALHPLLLLDLVSNAERRIHQGKYDDAVARLYRALEMAGQIAFEETFKVSTSEVPISMVPESMRDEYSLRYAHPEKIDHIQLPLFAVFRMLKQIGHPQGERFEAHRRTFEDLLFTRNHSILAHGLNPIKADTAASFLQKMTDIFLDDPLIRFPQELNW</sequence>
<evidence type="ECO:0000259" key="1">
    <source>
        <dbReference type="Pfam" id="PF22205"/>
    </source>
</evidence>
<dbReference type="Pfam" id="PF22205">
    <property type="entry name" value="Csm6_6H"/>
    <property type="match status" value="1"/>
</dbReference>
<dbReference type="InterPro" id="IPR014082">
    <property type="entry name" value="CRISPR-assoc_prot_Cas02710"/>
</dbReference>
<name>A0A7C4W7E1_9BACT</name>
<feature type="domain" description="Csm6 6H" evidence="1">
    <location>
        <begin position="152"/>
        <end position="220"/>
    </location>
</feature>
<organism evidence="2">
    <name type="scientific">Desulfatirhabdium butyrativorans</name>
    <dbReference type="NCBI Taxonomy" id="340467"/>
    <lineage>
        <taxon>Bacteria</taxon>
        <taxon>Pseudomonadati</taxon>
        <taxon>Thermodesulfobacteriota</taxon>
        <taxon>Desulfobacteria</taxon>
        <taxon>Desulfobacterales</taxon>
        <taxon>Desulfatirhabdiaceae</taxon>
        <taxon>Desulfatirhabdium</taxon>
    </lineage>
</organism>
<comment type="caution">
    <text evidence="2">The sequence shown here is derived from an EMBL/GenBank/DDBJ whole genome shotgun (WGS) entry which is preliminary data.</text>
</comment>
<evidence type="ECO:0000313" key="2">
    <source>
        <dbReference type="EMBL" id="HGU34057.1"/>
    </source>
</evidence>
<dbReference type="Gene3D" id="3.40.50.10770">
    <property type="entry name" value="Hypothetical protein VC1899 like domain (Restriction endonuclease-like)"/>
    <property type="match status" value="1"/>
</dbReference>
<proteinExistence type="predicted"/>
<accession>A0A7C4W7E1</accession>
<dbReference type="AlphaFoldDB" id="A0A7C4W7E1"/>
<dbReference type="NCBIfam" id="TIGR02710">
    <property type="entry name" value="TIGR02710 family CRISPR-associated CARF protein"/>
    <property type="match status" value="1"/>
</dbReference>
<protein>
    <submittedName>
        <fullName evidence="2">TIGR02710 family CRISPR-associated protein</fullName>
    </submittedName>
</protein>
<reference evidence="2" key="1">
    <citation type="journal article" date="2020" name="mSystems">
        <title>Genome- and Community-Level Interaction Insights into Carbon Utilization and Element Cycling Functions of Hydrothermarchaeota in Hydrothermal Sediment.</title>
        <authorList>
            <person name="Zhou Z."/>
            <person name="Liu Y."/>
            <person name="Xu W."/>
            <person name="Pan J."/>
            <person name="Luo Z.H."/>
            <person name="Li M."/>
        </authorList>
    </citation>
    <scope>NUCLEOTIDE SEQUENCE [LARGE SCALE GENOMIC DNA]</scope>
    <source>
        <strain evidence="2">SpSt-477</strain>
    </source>
</reference>